<protein>
    <submittedName>
        <fullName evidence="5">Tetratricopeptide repeat protein</fullName>
    </submittedName>
</protein>
<dbReference type="Pfam" id="PF14559">
    <property type="entry name" value="TPR_19"/>
    <property type="match status" value="1"/>
</dbReference>
<feature type="chain" id="PRO_5046867142" evidence="4">
    <location>
        <begin position="29"/>
        <end position="578"/>
    </location>
</feature>
<feature type="signal peptide" evidence="4">
    <location>
        <begin position="1"/>
        <end position="28"/>
    </location>
</feature>
<dbReference type="SUPFAM" id="SSF48452">
    <property type="entry name" value="TPR-like"/>
    <property type="match status" value="3"/>
</dbReference>
<dbReference type="RefSeq" id="WP_336806630.1">
    <property type="nucleotide sequence ID" value="NZ_JBBBNY010000002.1"/>
</dbReference>
<dbReference type="PROSITE" id="PS50005">
    <property type="entry name" value="TPR"/>
    <property type="match status" value="3"/>
</dbReference>
<dbReference type="PANTHER" id="PTHR45586">
    <property type="entry name" value="TPR REPEAT-CONTAINING PROTEIN PA4667"/>
    <property type="match status" value="1"/>
</dbReference>
<feature type="repeat" description="TPR" evidence="3">
    <location>
        <begin position="533"/>
        <end position="566"/>
    </location>
</feature>
<organism evidence="5 6">
    <name type="scientific">Fulvimonas yonginensis</name>
    <dbReference type="NCBI Taxonomy" id="1495200"/>
    <lineage>
        <taxon>Bacteria</taxon>
        <taxon>Pseudomonadati</taxon>
        <taxon>Pseudomonadota</taxon>
        <taxon>Gammaproteobacteria</taxon>
        <taxon>Lysobacterales</taxon>
        <taxon>Rhodanobacteraceae</taxon>
        <taxon>Fulvimonas</taxon>
    </lineage>
</organism>
<evidence type="ECO:0000256" key="2">
    <source>
        <dbReference type="ARBA" id="ARBA00022803"/>
    </source>
</evidence>
<feature type="repeat" description="TPR" evidence="3">
    <location>
        <begin position="431"/>
        <end position="464"/>
    </location>
</feature>
<proteinExistence type="predicted"/>
<sequence>MLSVKGKFKQLRHFAGTAAAALALAACAGLPHGKAAAPASRQPLDRLTVVTPDAEHDVLAQLLAGEMALTRNDLKDASTRYDRAMAISDDPKVAQRAVELALAVHDEPAARRAIARWQALGAGTADLAQARAELALATGDTAGAREQLERLIGSGDPHAWRRFGRVLIGARDPAQAGQLLEALATPERLPAEPQAWLAMSELGDKLGRTRYAAMVAAAAVARFHDAETYAWAAQMKFKAGDRQGAAALLRQALARSPNDVRLRLSYASLLSQGGDYAAASRLLDKGPQSAETYALRAALAAQAHDRKAIAQLYAQLQRAPADVRESNAFLLGQLAEMQDRKDEALAWYDQVGDDDPHAFDADLRSAVILHAQGKVADAHALLEQLETAYLDQPEELRRAWQADAELYMREEHYLEAARAYDHALQVLPDDPGLLYGRGLAFAEAGKIDQAVADFRHLLKLRPNDVDASNALGYTLADAGRDLPEAKKLIEVARAAKPHDPAIADSWGWLQYRLGHLDEAARALRQAWNAAKDADVGVHLGEVLWKLGKRDDARHVFEQVRKLDPHNANLRETVQRLEP</sequence>
<comment type="caution">
    <text evidence="5">The sequence shown here is derived from an EMBL/GenBank/DDBJ whole genome shotgun (WGS) entry which is preliminary data.</text>
</comment>
<gene>
    <name evidence="5" type="ORF">WAT24_04455</name>
</gene>
<dbReference type="Pfam" id="PF13371">
    <property type="entry name" value="TPR_9"/>
    <property type="match status" value="1"/>
</dbReference>
<evidence type="ECO:0000313" key="6">
    <source>
        <dbReference type="Proteomes" id="UP001381174"/>
    </source>
</evidence>
<feature type="repeat" description="TPR" evidence="3">
    <location>
        <begin position="397"/>
        <end position="430"/>
    </location>
</feature>
<dbReference type="PROSITE" id="PS51257">
    <property type="entry name" value="PROKAR_LIPOPROTEIN"/>
    <property type="match status" value="1"/>
</dbReference>
<keyword evidence="6" id="KW-1185">Reference proteome</keyword>
<evidence type="ECO:0000256" key="4">
    <source>
        <dbReference type="SAM" id="SignalP"/>
    </source>
</evidence>
<dbReference type="InterPro" id="IPR011990">
    <property type="entry name" value="TPR-like_helical_dom_sf"/>
</dbReference>
<keyword evidence="1" id="KW-0677">Repeat</keyword>
<dbReference type="InterPro" id="IPR019734">
    <property type="entry name" value="TPR_rpt"/>
</dbReference>
<dbReference type="Gene3D" id="1.25.40.10">
    <property type="entry name" value="Tetratricopeptide repeat domain"/>
    <property type="match status" value="3"/>
</dbReference>
<dbReference type="EMBL" id="JBBBNY010000002">
    <property type="protein sequence ID" value="MEI7036009.1"/>
    <property type="molecule type" value="Genomic_DNA"/>
</dbReference>
<evidence type="ECO:0000256" key="3">
    <source>
        <dbReference type="PROSITE-ProRule" id="PRU00339"/>
    </source>
</evidence>
<dbReference type="InterPro" id="IPR051012">
    <property type="entry name" value="CellSynth/LPSAsmb/PSIAsmb"/>
</dbReference>
<dbReference type="PANTHER" id="PTHR45586:SF16">
    <property type="entry name" value="DOMAIN PROTEIN, PUTATIVE-RELATED"/>
    <property type="match status" value="1"/>
</dbReference>
<reference evidence="5 6" key="1">
    <citation type="journal article" date="2014" name="Int. J. Syst. Evol. Microbiol.">
        <title>Fulvimonas yonginensis sp. nov., isolated from greenhouse soil, and emended description of the genus Fulvimonas.</title>
        <authorList>
            <person name="Ahn J.H."/>
            <person name="Kim S.J."/>
            <person name="Weon H.Y."/>
            <person name="Hong S.B."/>
            <person name="Seok S.J."/>
            <person name="Kwon S.W."/>
        </authorList>
    </citation>
    <scope>NUCLEOTIDE SEQUENCE [LARGE SCALE GENOMIC DNA]</scope>
    <source>
        <strain evidence="5 6">KACC 16952</strain>
    </source>
</reference>
<dbReference type="Proteomes" id="UP001381174">
    <property type="component" value="Unassembled WGS sequence"/>
</dbReference>
<evidence type="ECO:0000256" key="1">
    <source>
        <dbReference type="ARBA" id="ARBA00022737"/>
    </source>
</evidence>
<keyword evidence="4" id="KW-0732">Signal</keyword>
<name>A0ABU8J9T4_9GAMM</name>
<evidence type="ECO:0000313" key="5">
    <source>
        <dbReference type="EMBL" id="MEI7036009.1"/>
    </source>
</evidence>
<dbReference type="SMART" id="SM00028">
    <property type="entry name" value="TPR"/>
    <property type="match status" value="5"/>
</dbReference>
<keyword evidence="2 3" id="KW-0802">TPR repeat</keyword>
<accession>A0ABU8J9T4</accession>
<dbReference type="Pfam" id="PF13432">
    <property type="entry name" value="TPR_16"/>
    <property type="match status" value="2"/>
</dbReference>